<evidence type="ECO:0000313" key="2">
    <source>
        <dbReference type="Proteomes" id="UP001266807"/>
    </source>
</evidence>
<dbReference type="EMBL" id="JAVDUG010000007">
    <property type="protein sequence ID" value="MDR6780399.1"/>
    <property type="molecule type" value="Genomic_DNA"/>
</dbReference>
<dbReference type="InterPro" id="IPR027417">
    <property type="entry name" value="P-loop_NTPase"/>
</dbReference>
<dbReference type="Proteomes" id="UP001266807">
    <property type="component" value="Unassembled WGS sequence"/>
</dbReference>
<dbReference type="InterPro" id="IPR008868">
    <property type="entry name" value="TniB"/>
</dbReference>
<dbReference type="PANTHER" id="PTHR35894">
    <property type="entry name" value="GENERAL SECRETION PATHWAY PROTEIN A-RELATED"/>
    <property type="match status" value="1"/>
</dbReference>
<dbReference type="RefSeq" id="WP_310168978.1">
    <property type="nucleotide sequence ID" value="NZ_JAVDUG010000007.1"/>
</dbReference>
<dbReference type="InterPro" id="IPR052026">
    <property type="entry name" value="ExeA_AAA_ATPase_DNA-bind"/>
</dbReference>
<comment type="caution">
    <text evidence="1">The sequence shown here is derived from an EMBL/GenBank/DDBJ whole genome shotgun (WGS) entry which is preliminary data.</text>
</comment>
<proteinExistence type="predicted"/>
<sequence>MFQSLNGMKADFDELKRRKEHLKALIVHHPKYLELLDELEMMLHLSEGSVSPEGLYIYGPTGVGKSTLTQEFRDRYPSKIVVEEDREYTNIPVLHVRVPPKATNRMLASKVLEVMGDPLHHKGTEVELTSRIHKFVKNLGTKMIILDEFQHLIDADTDHVLATASNWVKTFTEEINIAVVLCGMPESVKVFIKNPQLDRRYCNKIEMEPFAFGTVEEILTFRIFLKKIDSQLPFPTPANLADPQLASKIFYISRGVPFYVMKLMEEATMIAAMNGADQIGECDLSRALMKIKQVGRPFVINPFSSPEFDLETVMKAEEDAENRYKAKLIDSKKRTRKKST</sequence>
<gene>
    <name evidence="1" type="ORF">J2W98_004694</name>
</gene>
<dbReference type="SUPFAM" id="SSF52540">
    <property type="entry name" value="P-loop containing nucleoside triphosphate hydrolases"/>
    <property type="match status" value="1"/>
</dbReference>
<dbReference type="Gene3D" id="3.40.50.300">
    <property type="entry name" value="P-loop containing nucleotide triphosphate hydrolases"/>
    <property type="match status" value="1"/>
</dbReference>
<name>A0ABU1QL88_9BACL</name>
<keyword evidence="2" id="KW-1185">Reference proteome</keyword>
<dbReference type="Pfam" id="PF05621">
    <property type="entry name" value="TniB"/>
    <property type="match status" value="1"/>
</dbReference>
<reference evidence="1 2" key="1">
    <citation type="submission" date="2023-07" db="EMBL/GenBank/DDBJ databases">
        <title>Sorghum-associated microbial communities from plants grown in Nebraska, USA.</title>
        <authorList>
            <person name="Schachtman D."/>
        </authorList>
    </citation>
    <scope>NUCLEOTIDE SEQUENCE [LARGE SCALE GENOMIC DNA]</scope>
    <source>
        <strain evidence="1 2">BE143</strain>
    </source>
</reference>
<protein>
    <submittedName>
        <fullName evidence="1">AAA+ superfamily ATPase</fullName>
    </submittedName>
</protein>
<evidence type="ECO:0000313" key="1">
    <source>
        <dbReference type="EMBL" id="MDR6780399.1"/>
    </source>
</evidence>
<organism evidence="1 2">
    <name type="scientific">Paenibacillus peoriae</name>
    <dbReference type="NCBI Taxonomy" id="59893"/>
    <lineage>
        <taxon>Bacteria</taxon>
        <taxon>Bacillati</taxon>
        <taxon>Bacillota</taxon>
        <taxon>Bacilli</taxon>
        <taxon>Bacillales</taxon>
        <taxon>Paenibacillaceae</taxon>
        <taxon>Paenibacillus</taxon>
    </lineage>
</organism>
<dbReference type="PANTHER" id="PTHR35894:SF1">
    <property type="entry name" value="PHOSPHORIBULOKINASE _ URIDINE KINASE FAMILY"/>
    <property type="match status" value="1"/>
</dbReference>
<accession>A0ABU1QL88</accession>